<feature type="domain" description="UDP-N-acetylglucosamine 2-epimerase" evidence="2">
    <location>
        <begin position="28"/>
        <end position="361"/>
    </location>
</feature>
<dbReference type="Proteomes" id="UP001180453">
    <property type="component" value="Unassembled WGS sequence"/>
</dbReference>
<dbReference type="PANTHER" id="PTHR43174">
    <property type="entry name" value="UDP-N-ACETYLGLUCOSAMINE 2-EPIMERASE"/>
    <property type="match status" value="1"/>
</dbReference>
<accession>A0ABU1YUG2</accession>
<dbReference type="SUPFAM" id="SSF53756">
    <property type="entry name" value="UDP-Glycosyltransferase/glycogen phosphorylase"/>
    <property type="match status" value="1"/>
</dbReference>
<dbReference type="InterPro" id="IPR029767">
    <property type="entry name" value="WecB-like"/>
</dbReference>
<gene>
    <name evidence="3" type="ORF">J2X20_004518</name>
</gene>
<proteinExistence type="inferred from homology"/>
<dbReference type="Gene3D" id="3.40.50.2000">
    <property type="entry name" value="Glycogen Phosphorylase B"/>
    <property type="match status" value="2"/>
</dbReference>
<dbReference type="CDD" id="cd03786">
    <property type="entry name" value="GTB_UDP-GlcNAc_2-Epimerase"/>
    <property type="match status" value="1"/>
</dbReference>
<name>A0ABU1YUG2_ROSSA</name>
<evidence type="ECO:0000313" key="4">
    <source>
        <dbReference type="Proteomes" id="UP001180453"/>
    </source>
</evidence>
<dbReference type="Pfam" id="PF02350">
    <property type="entry name" value="Epimerase_2"/>
    <property type="match status" value="1"/>
</dbReference>
<reference evidence="3 4" key="1">
    <citation type="submission" date="2023-07" db="EMBL/GenBank/DDBJ databases">
        <title>Sorghum-associated microbial communities from plants grown in Nebraska, USA.</title>
        <authorList>
            <person name="Schachtman D."/>
        </authorList>
    </citation>
    <scope>NUCLEOTIDE SEQUENCE [LARGE SCALE GENOMIC DNA]</scope>
    <source>
        <strain evidence="3 4">BE314</strain>
    </source>
</reference>
<evidence type="ECO:0000259" key="2">
    <source>
        <dbReference type="Pfam" id="PF02350"/>
    </source>
</evidence>
<keyword evidence="4" id="KW-1185">Reference proteome</keyword>
<dbReference type="PANTHER" id="PTHR43174:SF1">
    <property type="entry name" value="UDP-N-ACETYLGLUCOSAMINE 2-EPIMERASE"/>
    <property type="match status" value="1"/>
</dbReference>
<dbReference type="NCBIfam" id="TIGR00236">
    <property type="entry name" value="wecB"/>
    <property type="match status" value="1"/>
</dbReference>
<comment type="similarity">
    <text evidence="1">Belongs to the UDP-N-acetylglucosamine 2-epimerase family.</text>
</comment>
<organism evidence="3 4">
    <name type="scientific">Roseateles saccharophilus</name>
    <name type="common">Pseudomonas saccharophila</name>
    <dbReference type="NCBI Taxonomy" id="304"/>
    <lineage>
        <taxon>Bacteria</taxon>
        <taxon>Pseudomonadati</taxon>
        <taxon>Pseudomonadota</taxon>
        <taxon>Betaproteobacteria</taxon>
        <taxon>Burkholderiales</taxon>
        <taxon>Sphaerotilaceae</taxon>
        <taxon>Roseateles</taxon>
    </lineage>
</organism>
<protein>
    <submittedName>
        <fullName evidence="3">UDP-N-acetylglucosamine 2-epimerase (Non-hydrolyzing)</fullName>
        <ecNumber evidence="3">5.1.3.14</ecNumber>
    </submittedName>
</protein>
<evidence type="ECO:0000313" key="3">
    <source>
        <dbReference type="EMBL" id="MDR7271850.1"/>
    </source>
</evidence>
<keyword evidence="1 3" id="KW-0413">Isomerase</keyword>
<dbReference type="EMBL" id="JAVDXU010000003">
    <property type="protein sequence ID" value="MDR7271850.1"/>
    <property type="molecule type" value="Genomic_DNA"/>
</dbReference>
<dbReference type="InterPro" id="IPR003331">
    <property type="entry name" value="UDP_GlcNAc_Epimerase_2_dom"/>
</dbReference>
<sequence length="377" mass="42001">MKKLKVLTVVGTRPEIIRLSRVMAALDEHCEHVLVHTGQNYDYELNQVFFDDLGVRKPAHFLNAAQGGAAQTIGNIIGGIDAVLESEQPEAMLVLGDTNSCLAVIAAKRRKIPIFHMEAGNRCFDMRVPEETNRRIVDHTADINLTYSTIARDYLLREGLPPDQVIKTGSPMFEVLDHYRAGIDASDVLARLGLAEQGYFVVSAHREENIESPRTFGKLVGVLNAVAEDHGLPVIVSTHPRTQKRIDAEGIQFHAGVRLMKPLGFLDYVRLQASARAVLSDSGTITEESSILNFPALNLREAHERPEGMEEGAVMMTGLSVDRVRQGLALLQTQPRGADRKLRLVADYSMPNVSDKVVRIIHSYTDYVKRVVWRQYD</sequence>
<evidence type="ECO:0000256" key="1">
    <source>
        <dbReference type="RuleBase" id="RU003513"/>
    </source>
</evidence>
<dbReference type="GO" id="GO:0008761">
    <property type="term" value="F:UDP-N-acetylglucosamine 2-epimerase activity"/>
    <property type="evidence" value="ECO:0007669"/>
    <property type="project" value="UniProtKB-EC"/>
</dbReference>
<dbReference type="RefSeq" id="WP_310269806.1">
    <property type="nucleotide sequence ID" value="NZ_JAVDXU010000003.1"/>
</dbReference>
<dbReference type="EC" id="5.1.3.14" evidence="3"/>
<comment type="caution">
    <text evidence="3">The sequence shown here is derived from an EMBL/GenBank/DDBJ whole genome shotgun (WGS) entry which is preliminary data.</text>
</comment>